<gene>
    <name evidence="3" type="ORF">BcDW1_4720</name>
</gene>
<keyword evidence="2" id="KW-0732">Signal</keyword>
<proteinExistence type="predicted"/>
<feature type="signal peptide" evidence="2">
    <location>
        <begin position="1"/>
        <end position="21"/>
    </location>
</feature>
<accession>M7TZ65</accession>
<organism evidence="3 4">
    <name type="scientific">Botryotinia fuckeliana (strain BcDW1)</name>
    <name type="common">Noble rot fungus</name>
    <name type="synonym">Botrytis cinerea</name>
    <dbReference type="NCBI Taxonomy" id="1290391"/>
    <lineage>
        <taxon>Eukaryota</taxon>
        <taxon>Fungi</taxon>
        <taxon>Dikarya</taxon>
        <taxon>Ascomycota</taxon>
        <taxon>Pezizomycotina</taxon>
        <taxon>Leotiomycetes</taxon>
        <taxon>Helotiales</taxon>
        <taxon>Sclerotiniaceae</taxon>
        <taxon>Botrytis</taxon>
    </lineage>
</organism>
<feature type="chain" id="PRO_5004086276" evidence="2">
    <location>
        <begin position="22"/>
        <end position="168"/>
    </location>
</feature>
<reference evidence="4" key="1">
    <citation type="journal article" date="2013" name="Genome Announc.">
        <title>Draft genome sequence of Botrytis cinerea BcDW1, inoculum for noble rot of grape berries.</title>
        <authorList>
            <person name="Blanco-Ulate B."/>
            <person name="Allen G."/>
            <person name="Powell A.L."/>
            <person name="Cantu D."/>
        </authorList>
    </citation>
    <scope>NUCLEOTIDE SEQUENCE [LARGE SCALE GENOMIC DNA]</scope>
    <source>
        <strain evidence="4">BcDW1</strain>
    </source>
</reference>
<evidence type="ECO:0000313" key="3">
    <source>
        <dbReference type="EMBL" id="EMR86569.1"/>
    </source>
</evidence>
<protein>
    <submittedName>
        <fullName evidence="3">Uncharacterized protein</fullName>
    </submittedName>
</protein>
<sequence length="168" mass="17737">MKLSPMVASALLLFLPAIVSAAPTSSPAEISAPAEISTIDSDPTQLFGRDGQTCNEPRPVMTGDKAKDDAATKKYNDLKKKMADATTAAHKGQTACPSSSLTDFTKSKDKTKRTQIKTKCVNGYQACVTNRKAANTACTQLGGTVDQGHLTAVTVCQTSLNTWKAKTP</sequence>
<dbReference type="AlphaFoldDB" id="M7TZ65"/>
<evidence type="ECO:0000256" key="2">
    <source>
        <dbReference type="SAM" id="SignalP"/>
    </source>
</evidence>
<evidence type="ECO:0000256" key="1">
    <source>
        <dbReference type="SAM" id="MobiDB-lite"/>
    </source>
</evidence>
<evidence type="ECO:0000313" key="4">
    <source>
        <dbReference type="Proteomes" id="UP000012045"/>
    </source>
</evidence>
<dbReference type="HOGENOM" id="CLU_1722903_0_0_1"/>
<dbReference type="EMBL" id="KB707851">
    <property type="protein sequence ID" value="EMR86569.1"/>
    <property type="molecule type" value="Genomic_DNA"/>
</dbReference>
<dbReference type="OrthoDB" id="3509349at2759"/>
<name>M7TZ65_BOTF1</name>
<feature type="region of interest" description="Disordered" evidence="1">
    <location>
        <begin position="40"/>
        <end position="69"/>
    </location>
</feature>
<dbReference type="Proteomes" id="UP000012045">
    <property type="component" value="Unassembled WGS sequence"/>
</dbReference>